<sequence length="166" mass="18241">MRHVTLLVLPIGLLLAQPAAAQHWNDSGPGRDLMSSTAQEFDSFRQRMPVQPRFTPTAPGVAATSAAPRGPIPILDWVPPPPVPATATPARRTGSSTVRRARAPAPPAAQEPVFRDTAPQPAALPASTGNDAERSLAERERELDRLRRILEEDRLRYQRRQQPQLQ</sequence>
<dbReference type="STRING" id="1123062.SAMN02745775_103171"/>
<accession>A0A1I4A661</accession>
<dbReference type="RefSeq" id="WP_092959336.1">
    <property type="nucleotide sequence ID" value="NZ_FOSQ01000003.1"/>
</dbReference>
<evidence type="ECO:0000313" key="4">
    <source>
        <dbReference type="Proteomes" id="UP000199473"/>
    </source>
</evidence>
<proteinExistence type="predicted"/>
<feature type="chain" id="PRO_5011796371" evidence="2">
    <location>
        <begin position="22"/>
        <end position="166"/>
    </location>
</feature>
<name>A0A1I4A661_9PROT</name>
<organism evidence="3 4">
    <name type="scientific">Falsiroseomonas stagni DSM 19981</name>
    <dbReference type="NCBI Taxonomy" id="1123062"/>
    <lineage>
        <taxon>Bacteria</taxon>
        <taxon>Pseudomonadati</taxon>
        <taxon>Pseudomonadota</taxon>
        <taxon>Alphaproteobacteria</taxon>
        <taxon>Acetobacterales</taxon>
        <taxon>Roseomonadaceae</taxon>
        <taxon>Falsiroseomonas</taxon>
    </lineage>
</organism>
<keyword evidence="2" id="KW-0732">Signal</keyword>
<protein>
    <submittedName>
        <fullName evidence="3">Uncharacterized protein</fullName>
    </submittedName>
</protein>
<dbReference type="Proteomes" id="UP000199473">
    <property type="component" value="Unassembled WGS sequence"/>
</dbReference>
<dbReference type="AlphaFoldDB" id="A0A1I4A661"/>
<evidence type="ECO:0000313" key="3">
    <source>
        <dbReference type="EMBL" id="SFK51838.1"/>
    </source>
</evidence>
<feature type="region of interest" description="Disordered" evidence="1">
    <location>
        <begin position="50"/>
        <end position="139"/>
    </location>
</feature>
<evidence type="ECO:0000256" key="2">
    <source>
        <dbReference type="SAM" id="SignalP"/>
    </source>
</evidence>
<keyword evidence="4" id="KW-1185">Reference proteome</keyword>
<evidence type="ECO:0000256" key="1">
    <source>
        <dbReference type="SAM" id="MobiDB-lite"/>
    </source>
</evidence>
<reference evidence="3 4" key="1">
    <citation type="submission" date="2016-10" db="EMBL/GenBank/DDBJ databases">
        <authorList>
            <person name="de Groot N.N."/>
        </authorList>
    </citation>
    <scope>NUCLEOTIDE SEQUENCE [LARGE SCALE GENOMIC DNA]</scope>
    <source>
        <strain evidence="3 4">DSM 19981</strain>
    </source>
</reference>
<gene>
    <name evidence="3" type="ORF">SAMN02745775_103171</name>
</gene>
<feature type="signal peptide" evidence="2">
    <location>
        <begin position="1"/>
        <end position="21"/>
    </location>
</feature>
<dbReference type="EMBL" id="FOSQ01000003">
    <property type="protein sequence ID" value="SFK51838.1"/>
    <property type="molecule type" value="Genomic_DNA"/>
</dbReference>